<organism evidence="2 3">
    <name type="scientific">Riccia fluitans</name>
    <dbReference type="NCBI Taxonomy" id="41844"/>
    <lineage>
        <taxon>Eukaryota</taxon>
        <taxon>Viridiplantae</taxon>
        <taxon>Streptophyta</taxon>
        <taxon>Embryophyta</taxon>
        <taxon>Marchantiophyta</taxon>
        <taxon>Marchantiopsida</taxon>
        <taxon>Marchantiidae</taxon>
        <taxon>Marchantiales</taxon>
        <taxon>Ricciaceae</taxon>
        <taxon>Riccia</taxon>
    </lineage>
</organism>
<protein>
    <submittedName>
        <fullName evidence="2">Uncharacterized protein</fullName>
    </submittedName>
</protein>
<feature type="region of interest" description="Disordered" evidence="1">
    <location>
        <begin position="1"/>
        <end position="44"/>
    </location>
</feature>
<gene>
    <name evidence="2" type="ORF">R1flu_012724</name>
</gene>
<proteinExistence type="predicted"/>
<reference evidence="2 3" key="1">
    <citation type="submission" date="2024-09" db="EMBL/GenBank/DDBJ databases">
        <title>Chromosome-scale assembly of Riccia fluitans.</title>
        <authorList>
            <person name="Paukszto L."/>
            <person name="Sawicki J."/>
            <person name="Karawczyk K."/>
            <person name="Piernik-Szablinska J."/>
            <person name="Szczecinska M."/>
            <person name="Mazdziarz M."/>
        </authorList>
    </citation>
    <scope>NUCLEOTIDE SEQUENCE [LARGE SCALE GENOMIC DNA]</scope>
    <source>
        <strain evidence="2">Rf_01</strain>
        <tissue evidence="2">Aerial parts of the thallus</tissue>
    </source>
</reference>
<feature type="compositionally biased region" description="Polar residues" evidence="1">
    <location>
        <begin position="8"/>
        <end position="32"/>
    </location>
</feature>
<name>A0ABD1ZFI9_9MARC</name>
<dbReference type="EMBL" id="JBHFFA010000002">
    <property type="protein sequence ID" value="KAL2645137.1"/>
    <property type="molecule type" value="Genomic_DNA"/>
</dbReference>
<dbReference type="Proteomes" id="UP001605036">
    <property type="component" value="Unassembled WGS sequence"/>
</dbReference>
<accession>A0ABD1ZFI9</accession>
<evidence type="ECO:0000256" key="1">
    <source>
        <dbReference type="SAM" id="MobiDB-lite"/>
    </source>
</evidence>
<keyword evidence="3" id="KW-1185">Reference proteome</keyword>
<comment type="caution">
    <text evidence="2">The sequence shown here is derived from an EMBL/GenBank/DDBJ whole genome shotgun (WGS) entry which is preliminary data.</text>
</comment>
<dbReference type="AlphaFoldDB" id="A0ABD1ZFI9"/>
<feature type="compositionally biased region" description="Basic and acidic residues" evidence="1">
    <location>
        <begin position="33"/>
        <end position="44"/>
    </location>
</feature>
<evidence type="ECO:0000313" key="2">
    <source>
        <dbReference type="EMBL" id="KAL2645137.1"/>
    </source>
</evidence>
<evidence type="ECO:0000313" key="3">
    <source>
        <dbReference type="Proteomes" id="UP001605036"/>
    </source>
</evidence>
<sequence length="215" mass="23977">MDEYAESPTRTTSPPMNESPKKNLSPSRTDNSTPKEADPYEEDRARASWRWQHALSQSLAAVAECIRAIPPGLDGMDASLTNSLQVVAEECKNAIPGRSQNPEQSGSQYSGSDMVEMRLNELESKFHLLIAYAKANAHAIARAYNRSCLRLSDLMCPLLDKNESVPPDFPDTIGHFQQLSQEAVLNLLETYQVPEIPDTDDERRIDLARYIGVNI</sequence>